<protein>
    <recommendedName>
        <fullName evidence="1">glutathione gamma-glutamylcysteinyltransferase</fullName>
        <ecNumber evidence="1">2.3.2.15</ecNumber>
    </recommendedName>
</protein>
<dbReference type="InterPro" id="IPR038765">
    <property type="entry name" value="Papain-like_cys_pep_sf"/>
</dbReference>
<evidence type="ECO:0000256" key="1">
    <source>
        <dbReference type="ARBA" id="ARBA00012468"/>
    </source>
</evidence>
<dbReference type="InterPro" id="IPR007719">
    <property type="entry name" value="PCS_N"/>
</dbReference>
<evidence type="ECO:0000313" key="7">
    <source>
        <dbReference type="EMBL" id="KXS18316.1"/>
    </source>
</evidence>
<organism evidence="7 8">
    <name type="scientific">Gonapodya prolifera (strain JEL478)</name>
    <name type="common">Monoblepharis prolifera</name>
    <dbReference type="NCBI Taxonomy" id="1344416"/>
    <lineage>
        <taxon>Eukaryota</taxon>
        <taxon>Fungi</taxon>
        <taxon>Fungi incertae sedis</taxon>
        <taxon>Chytridiomycota</taxon>
        <taxon>Chytridiomycota incertae sedis</taxon>
        <taxon>Monoblepharidomycetes</taxon>
        <taxon>Monoblepharidales</taxon>
        <taxon>Gonapodyaceae</taxon>
        <taxon>Gonapodya</taxon>
    </lineage>
</organism>
<dbReference type="GO" id="GO:0046938">
    <property type="term" value="P:phytochelatin biosynthetic process"/>
    <property type="evidence" value="ECO:0007669"/>
    <property type="project" value="InterPro"/>
</dbReference>
<keyword evidence="8" id="KW-1185">Reference proteome</keyword>
<dbReference type="GO" id="GO:0098849">
    <property type="term" value="P:cellular detoxification of cadmium ion"/>
    <property type="evidence" value="ECO:0007669"/>
    <property type="project" value="TreeGrafter"/>
</dbReference>
<dbReference type="PANTHER" id="PTHR33447">
    <property type="entry name" value="GLUTATHIONE GAMMA-GLUTAMYLCYSTEINYLTRANSFERASE"/>
    <property type="match status" value="1"/>
</dbReference>
<evidence type="ECO:0000256" key="4">
    <source>
        <dbReference type="ARBA" id="ARBA00022723"/>
    </source>
</evidence>
<evidence type="ECO:0000256" key="3">
    <source>
        <dbReference type="ARBA" id="ARBA00022679"/>
    </source>
</evidence>
<dbReference type="PANTHER" id="PTHR33447:SF2">
    <property type="entry name" value="GLUTATHIONE GAMMA-GLUTAMYLCYSTEINYLTRANSFERASE"/>
    <property type="match status" value="1"/>
</dbReference>
<dbReference type="EC" id="2.3.2.15" evidence="1"/>
<feature type="region of interest" description="Disordered" evidence="5">
    <location>
        <begin position="15"/>
        <end position="80"/>
    </location>
</feature>
<gene>
    <name evidence="7" type="ORF">M427DRAFT_96076</name>
</gene>
<feature type="domain" description="Peptidase C83" evidence="6">
    <location>
        <begin position="84"/>
        <end position="299"/>
    </location>
</feature>
<dbReference type="PROSITE" id="PS51443">
    <property type="entry name" value="PCS"/>
    <property type="match status" value="1"/>
</dbReference>
<dbReference type="GO" id="GO:0046872">
    <property type="term" value="F:metal ion binding"/>
    <property type="evidence" value="ECO:0007669"/>
    <property type="project" value="UniProtKB-KW"/>
</dbReference>
<keyword evidence="3" id="KW-0808">Transferase</keyword>
<sequence length="299" mass="33425">MNALPQSASILATSAESGAGVEQNPYTGSNSSNFLSPPSVTTSFNTEQAPPHIPSSQSSTHVHPQPLVFPPSISPQPSPLEPDLLSRTFYRRALPPNLISFTSTHGKRLFREALLDGRGESYFSLVGNFTSQSHPALCGLGSLAMVLNALEVDPKRRWKGVWRWWSDEMLNLCTPLSKIQRRGVTFRDFECIAKRNGLTVIPRRYDNTTYIEFLQDIELTSTSPDVLMVASFSRKAMGCTGDGHFSPVCAYHRGEDRVLVLDVARFKYPSYFASTRELYEAMKPIDKETNLPRGYFLLR</sequence>
<evidence type="ECO:0000313" key="8">
    <source>
        <dbReference type="Proteomes" id="UP000070544"/>
    </source>
</evidence>
<accession>A0A139ANK1</accession>
<proteinExistence type="predicted"/>
<dbReference type="SUPFAM" id="SSF54001">
    <property type="entry name" value="Cysteine proteinases"/>
    <property type="match status" value="1"/>
</dbReference>
<name>A0A139ANK1_GONPJ</name>
<dbReference type="OMA" id="YNEQTDR"/>
<dbReference type="Gene3D" id="3.90.70.30">
    <property type="entry name" value="Phytochelatin synthase, N-terminal domain"/>
    <property type="match status" value="1"/>
</dbReference>
<feature type="non-terminal residue" evidence="7">
    <location>
        <position position="299"/>
    </location>
</feature>
<evidence type="ECO:0000256" key="2">
    <source>
        <dbReference type="ARBA" id="ARBA00022539"/>
    </source>
</evidence>
<feature type="compositionally biased region" description="Polar residues" evidence="5">
    <location>
        <begin position="24"/>
        <end position="62"/>
    </location>
</feature>
<keyword evidence="4" id="KW-0479">Metal-binding</keyword>
<evidence type="ECO:0000256" key="5">
    <source>
        <dbReference type="SAM" id="MobiDB-lite"/>
    </source>
</evidence>
<dbReference type="Pfam" id="PF05023">
    <property type="entry name" value="Phytochelatin"/>
    <property type="match status" value="1"/>
</dbReference>
<dbReference type="Proteomes" id="UP000070544">
    <property type="component" value="Unassembled WGS sequence"/>
</dbReference>
<reference evidence="7 8" key="1">
    <citation type="journal article" date="2015" name="Genome Biol. Evol.">
        <title>Phylogenomic analyses indicate that early fungi evolved digesting cell walls of algal ancestors of land plants.</title>
        <authorList>
            <person name="Chang Y."/>
            <person name="Wang S."/>
            <person name="Sekimoto S."/>
            <person name="Aerts A.L."/>
            <person name="Choi C."/>
            <person name="Clum A."/>
            <person name="LaButti K.M."/>
            <person name="Lindquist E.A."/>
            <person name="Yee Ngan C."/>
            <person name="Ohm R.A."/>
            <person name="Salamov A.A."/>
            <person name="Grigoriev I.V."/>
            <person name="Spatafora J.W."/>
            <person name="Berbee M.L."/>
        </authorList>
    </citation>
    <scope>NUCLEOTIDE SEQUENCE [LARGE SCALE GENOMIC DNA]</scope>
    <source>
        <strain evidence="7 8">JEL478</strain>
    </source>
</reference>
<dbReference type="OrthoDB" id="448954at2759"/>
<dbReference type="GO" id="GO:0016756">
    <property type="term" value="F:glutathione gamma-glutamylcysteinyltransferase activity"/>
    <property type="evidence" value="ECO:0007669"/>
    <property type="project" value="UniProtKB-EC"/>
</dbReference>
<evidence type="ECO:0000259" key="6">
    <source>
        <dbReference type="PROSITE" id="PS51443"/>
    </source>
</evidence>
<dbReference type="InterPro" id="IPR040409">
    <property type="entry name" value="PCS-like"/>
</dbReference>
<dbReference type="AlphaFoldDB" id="A0A139ANK1"/>
<dbReference type="EMBL" id="KQ965742">
    <property type="protein sequence ID" value="KXS18316.1"/>
    <property type="molecule type" value="Genomic_DNA"/>
</dbReference>
<dbReference type="InterPro" id="IPR038156">
    <property type="entry name" value="PCS_N_sf"/>
</dbReference>
<feature type="compositionally biased region" description="Pro residues" evidence="5">
    <location>
        <begin position="67"/>
        <end position="80"/>
    </location>
</feature>
<dbReference type="GO" id="GO:0010273">
    <property type="term" value="P:detoxification of copper ion"/>
    <property type="evidence" value="ECO:0007669"/>
    <property type="project" value="TreeGrafter"/>
</dbReference>
<dbReference type="FunFam" id="3.90.70.30:FF:000001">
    <property type="entry name" value="Glutathione gamma-glutamylcysteinyltransferase 1"/>
    <property type="match status" value="1"/>
</dbReference>
<keyword evidence="2" id="KW-0104">Cadmium</keyword>